<dbReference type="EMBL" id="BTSX01000004">
    <property type="protein sequence ID" value="GMS93238.1"/>
    <property type="molecule type" value="Genomic_DNA"/>
</dbReference>
<keyword evidence="1" id="KW-0547">Nucleotide-binding</keyword>
<dbReference type="Proteomes" id="UP001432027">
    <property type="component" value="Unassembled WGS sequence"/>
</dbReference>
<dbReference type="GO" id="GO:0016887">
    <property type="term" value="F:ATP hydrolysis activity"/>
    <property type="evidence" value="ECO:0007669"/>
    <property type="project" value="InterPro"/>
</dbReference>
<proteinExistence type="predicted"/>
<evidence type="ECO:0000256" key="1">
    <source>
        <dbReference type="ARBA" id="ARBA00022741"/>
    </source>
</evidence>
<feature type="domain" description="ABC transporter" evidence="3">
    <location>
        <begin position="8"/>
        <end position="233"/>
    </location>
</feature>
<dbReference type="CDD" id="cd03263">
    <property type="entry name" value="ABC_subfamily_A"/>
    <property type="match status" value="1"/>
</dbReference>
<evidence type="ECO:0000313" key="5">
    <source>
        <dbReference type="EMBL" id="GMS93239.1"/>
    </source>
</evidence>
<sequence length="316" mass="33693">QSIIDISIQVDNLVKRYGNKNIAVKGVSFGVEEHECFGLLGVNGAGKTSTFEVLTGNATATAGTATVAGVDCATPARIGYCPQFDALMEEMSGRQNLLILAALHGYSNPASVTDTVIECVGMTAHANKTSKSYSGGQRRKISVAGALLAQNSLIILDEPTAGIDPVTRRDIWSVICALRDSTRTAIVLTSHSMDEVEALCSRVAIMKAGLIAAEGSSQTLKSRFGNYFKLSLVVPLESIERVTTAVKELFPKANQLNGSTSTFNYEIPREPGMLWSEMFSSAIKVAKTLNAKDYCLSQASLEDAFIAIAAGVEEQQ</sequence>
<protein>
    <recommendedName>
        <fullName evidence="3">ABC transporter domain-containing protein</fullName>
    </recommendedName>
</protein>
<dbReference type="InterPro" id="IPR003593">
    <property type="entry name" value="AAA+_ATPase"/>
</dbReference>
<dbReference type="Gene3D" id="3.40.50.300">
    <property type="entry name" value="P-loop containing nucleotide triphosphate hydrolases"/>
    <property type="match status" value="1"/>
</dbReference>
<feature type="non-terminal residue" evidence="5">
    <location>
        <position position="1"/>
    </location>
</feature>
<evidence type="ECO:0000313" key="4">
    <source>
        <dbReference type="EMBL" id="GMS93238.1"/>
    </source>
</evidence>
<dbReference type="InterPro" id="IPR026082">
    <property type="entry name" value="ABCA"/>
</dbReference>
<dbReference type="FunFam" id="3.40.50.300:FF:001598">
    <property type="entry name" value="ABC transporter ced-7"/>
    <property type="match status" value="1"/>
</dbReference>
<dbReference type="GO" id="GO:0140359">
    <property type="term" value="F:ABC-type transporter activity"/>
    <property type="evidence" value="ECO:0007669"/>
    <property type="project" value="InterPro"/>
</dbReference>
<accession>A0AAV5TFJ9</accession>
<dbReference type="InterPro" id="IPR027417">
    <property type="entry name" value="P-loop_NTPase"/>
</dbReference>
<organism evidence="5 6">
    <name type="scientific">Pristionchus entomophagus</name>
    <dbReference type="NCBI Taxonomy" id="358040"/>
    <lineage>
        <taxon>Eukaryota</taxon>
        <taxon>Metazoa</taxon>
        <taxon>Ecdysozoa</taxon>
        <taxon>Nematoda</taxon>
        <taxon>Chromadorea</taxon>
        <taxon>Rhabditida</taxon>
        <taxon>Rhabditina</taxon>
        <taxon>Diplogasteromorpha</taxon>
        <taxon>Diplogasteroidea</taxon>
        <taxon>Neodiplogasteridae</taxon>
        <taxon>Pristionchus</taxon>
    </lineage>
</organism>
<reference evidence="5" key="1">
    <citation type="submission" date="2023-10" db="EMBL/GenBank/DDBJ databases">
        <title>Genome assembly of Pristionchus species.</title>
        <authorList>
            <person name="Yoshida K."/>
            <person name="Sommer R.J."/>
        </authorList>
    </citation>
    <scope>NUCLEOTIDE SEQUENCE</scope>
    <source>
        <strain evidence="5">RS0144</strain>
    </source>
</reference>
<dbReference type="GO" id="GO:0005319">
    <property type="term" value="F:lipid transporter activity"/>
    <property type="evidence" value="ECO:0007669"/>
    <property type="project" value="TreeGrafter"/>
</dbReference>
<evidence type="ECO:0000256" key="2">
    <source>
        <dbReference type="ARBA" id="ARBA00022840"/>
    </source>
</evidence>
<dbReference type="PROSITE" id="PS00211">
    <property type="entry name" value="ABC_TRANSPORTER_1"/>
    <property type="match status" value="1"/>
</dbReference>
<dbReference type="PROSITE" id="PS50893">
    <property type="entry name" value="ABC_TRANSPORTER_2"/>
    <property type="match status" value="1"/>
</dbReference>
<dbReference type="SUPFAM" id="SSF52540">
    <property type="entry name" value="P-loop containing nucleoside triphosphate hydrolases"/>
    <property type="match status" value="1"/>
</dbReference>
<dbReference type="Pfam" id="PF00005">
    <property type="entry name" value="ABC_tran"/>
    <property type="match status" value="1"/>
</dbReference>
<dbReference type="GO" id="GO:0016020">
    <property type="term" value="C:membrane"/>
    <property type="evidence" value="ECO:0007669"/>
    <property type="project" value="InterPro"/>
</dbReference>
<dbReference type="PANTHER" id="PTHR19229:SF260">
    <property type="entry name" value="ABC TRANSPORTER DOMAIN-CONTAINING PROTEIN"/>
    <property type="match status" value="1"/>
</dbReference>
<dbReference type="InterPro" id="IPR017871">
    <property type="entry name" value="ABC_transporter-like_CS"/>
</dbReference>
<dbReference type="GO" id="GO:0005524">
    <property type="term" value="F:ATP binding"/>
    <property type="evidence" value="ECO:0007669"/>
    <property type="project" value="UniProtKB-KW"/>
</dbReference>
<feature type="non-terminal residue" evidence="5">
    <location>
        <position position="316"/>
    </location>
</feature>
<evidence type="ECO:0000313" key="6">
    <source>
        <dbReference type="Proteomes" id="UP001432027"/>
    </source>
</evidence>
<gene>
    <name evidence="4" type="ORF">PENTCL1PPCAC_15413</name>
    <name evidence="5" type="ORF">PENTCL1PPCAC_15414</name>
</gene>
<keyword evidence="6" id="KW-1185">Reference proteome</keyword>
<dbReference type="InterPro" id="IPR003439">
    <property type="entry name" value="ABC_transporter-like_ATP-bd"/>
</dbReference>
<keyword evidence="2" id="KW-0067">ATP-binding</keyword>
<name>A0AAV5TFJ9_9BILA</name>
<dbReference type="EMBL" id="BTSX01000004">
    <property type="protein sequence ID" value="GMS93239.1"/>
    <property type="molecule type" value="Genomic_DNA"/>
</dbReference>
<dbReference type="AlphaFoldDB" id="A0AAV5TFJ9"/>
<dbReference type="PANTHER" id="PTHR19229">
    <property type="entry name" value="ATP-BINDING CASSETTE TRANSPORTER SUBFAMILY A ABCA"/>
    <property type="match status" value="1"/>
</dbReference>
<comment type="caution">
    <text evidence="5">The sequence shown here is derived from an EMBL/GenBank/DDBJ whole genome shotgun (WGS) entry which is preliminary data.</text>
</comment>
<evidence type="ECO:0000259" key="3">
    <source>
        <dbReference type="PROSITE" id="PS50893"/>
    </source>
</evidence>
<dbReference type="SMART" id="SM00382">
    <property type="entry name" value="AAA"/>
    <property type="match status" value="1"/>
</dbReference>